<evidence type="ECO:0000313" key="1">
    <source>
        <dbReference type="Proteomes" id="UP000887564"/>
    </source>
</evidence>
<dbReference type="WBParaSite" id="PEQ_0000019701-mRNA-1">
    <property type="protein sequence ID" value="PEQ_0000019701-mRNA-1"/>
    <property type="gene ID" value="PEQ_0000019701"/>
</dbReference>
<dbReference type="AlphaFoldDB" id="A0A914R173"/>
<organism evidence="1 2">
    <name type="scientific">Parascaris equorum</name>
    <name type="common">Equine roundworm</name>
    <dbReference type="NCBI Taxonomy" id="6256"/>
    <lineage>
        <taxon>Eukaryota</taxon>
        <taxon>Metazoa</taxon>
        <taxon>Ecdysozoa</taxon>
        <taxon>Nematoda</taxon>
        <taxon>Chromadorea</taxon>
        <taxon>Rhabditida</taxon>
        <taxon>Spirurina</taxon>
        <taxon>Ascaridomorpha</taxon>
        <taxon>Ascaridoidea</taxon>
        <taxon>Ascarididae</taxon>
        <taxon>Parascaris</taxon>
    </lineage>
</organism>
<accession>A0A914R173</accession>
<name>A0A914R173_PAREQ</name>
<proteinExistence type="predicted"/>
<reference evidence="2" key="1">
    <citation type="submission" date="2022-11" db="UniProtKB">
        <authorList>
            <consortium name="WormBaseParasite"/>
        </authorList>
    </citation>
    <scope>IDENTIFICATION</scope>
</reference>
<evidence type="ECO:0000313" key="2">
    <source>
        <dbReference type="WBParaSite" id="PEQ_0000019701-mRNA-1"/>
    </source>
</evidence>
<dbReference type="Proteomes" id="UP000887564">
    <property type="component" value="Unplaced"/>
</dbReference>
<keyword evidence="1" id="KW-1185">Reference proteome</keyword>
<protein>
    <submittedName>
        <fullName evidence="2">Uncharacterized protein</fullName>
    </submittedName>
</protein>
<sequence length="119" mass="13508">LPSRHNNYFSSLAFFCVLQPKRKRKTKIYLPSALKRSPRKTIELLRLITASLVIKSPFGLNCGRYAAIVYSVYTPTVLGSNQNVFFNLAVITSYVCGRSVIRVAVVGHRDSYYPYVPIF</sequence>